<dbReference type="InterPro" id="IPR021284">
    <property type="entry name" value="DUF2750"/>
</dbReference>
<keyword evidence="2" id="KW-1185">Reference proteome</keyword>
<evidence type="ECO:0008006" key="3">
    <source>
        <dbReference type="Google" id="ProtNLM"/>
    </source>
</evidence>
<protein>
    <recommendedName>
        <fullName evidence="3">DUF2750 domain-containing protein</fullName>
    </recommendedName>
</protein>
<dbReference type="Proteomes" id="UP001319861">
    <property type="component" value="Chromosome"/>
</dbReference>
<evidence type="ECO:0000313" key="1">
    <source>
        <dbReference type="EMBL" id="BCT74188.1"/>
    </source>
</evidence>
<sequence>MSVSAAQAAVFYEEIVEHGQAWTIRDSGGVPAPLNGDGQRSMPFWSLRSRAEKVISNVPTYSAFGPTAIPLEEWRTPGSMASSATGSSWASIGAAPGYFPH</sequence>
<organism evidence="1 2">
    <name type="scientific">Sinomonas cyclohexanicum</name>
    <name type="common">Corynebacterium cyclohexanicum</name>
    <dbReference type="NCBI Taxonomy" id="322009"/>
    <lineage>
        <taxon>Bacteria</taxon>
        <taxon>Bacillati</taxon>
        <taxon>Actinomycetota</taxon>
        <taxon>Actinomycetes</taxon>
        <taxon>Micrococcales</taxon>
        <taxon>Micrococcaceae</taxon>
        <taxon>Sinomonas</taxon>
    </lineage>
</organism>
<reference evidence="1 2" key="1">
    <citation type="journal article" date="2021" name="J. Biosci. Bioeng.">
        <title>Identification and characterization of a chc gene cluster responsible for the aromatization pathway of cyclohexanecarboxylate degradation in Sinomonas cyclohexanicum ATCC 51369.</title>
        <authorList>
            <person name="Yamamoto T."/>
            <person name="Hasegawa Y."/>
            <person name="Lau P.C.K."/>
            <person name="Iwaki H."/>
        </authorList>
    </citation>
    <scope>NUCLEOTIDE SEQUENCE [LARGE SCALE GENOMIC DNA]</scope>
    <source>
        <strain evidence="1 2">ATCC 51369</strain>
    </source>
</reference>
<proteinExistence type="predicted"/>
<evidence type="ECO:0000313" key="2">
    <source>
        <dbReference type="Proteomes" id="UP001319861"/>
    </source>
</evidence>
<dbReference type="RefSeq" id="WP_229230959.1">
    <property type="nucleotide sequence ID" value="NZ_AP024525.1"/>
</dbReference>
<name>A0ABM7PPP6_SINCY</name>
<accession>A0ABM7PPP6</accession>
<gene>
    <name evidence="1" type="ORF">SCMU_00300</name>
</gene>
<dbReference type="EMBL" id="AP024525">
    <property type="protein sequence ID" value="BCT74188.1"/>
    <property type="molecule type" value="Genomic_DNA"/>
</dbReference>
<dbReference type="Pfam" id="PF11042">
    <property type="entry name" value="DUF2750"/>
    <property type="match status" value="1"/>
</dbReference>